<protein>
    <submittedName>
        <fullName evidence="3">Uncharacterized protein</fullName>
    </submittedName>
</protein>
<reference evidence="3 4" key="1">
    <citation type="journal article" date="2018" name="Mol. Biol. Evol.">
        <title>Broad Genomic Sampling Reveals a Smut Pathogenic Ancestry of the Fungal Clade Ustilaginomycotina.</title>
        <authorList>
            <person name="Kijpornyongpan T."/>
            <person name="Mondo S.J."/>
            <person name="Barry K."/>
            <person name="Sandor L."/>
            <person name="Lee J."/>
            <person name="Lipzen A."/>
            <person name="Pangilinan J."/>
            <person name="LaButti K."/>
            <person name="Hainaut M."/>
            <person name="Henrissat B."/>
            <person name="Grigoriev I.V."/>
            <person name="Spatafora J.W."/>
            <person name="Aime M.C."/>
        </authorList>
    </citation>
    <scope>NUCLEOTIDE SEQUENCE [LARGE SCALE GENOMIC DNA]</scope>
    <source>
        <strain evidence="3 4">MCA 3645</strain>
    </source>
</reference>
<dbReference type="EMBL" id="KZ819188">
    <property type="protein sequence ID" value="PWZ03737.1"/>
    <property type="molecule type" value="Genomic_DNA"/>
</dbReference>
<proteinExistence type="predicted"/>
<sequence length="236" mass="27207">MNAAWSLLHQTQAFVLSGKKKKRKGEHSRGRRVPRSEGLQRDQHHILEWRTTRCVCICICMHRLTGSTLFCAVFRVREGHWTLQRRIYCAVGRTLLLVLLEWKRHAAGTELDGFHGYASASASASARGEKTCSRRRSPNRTDWYCTVLYAAGTVQASDLDWADWADRPTASTQDIEHCTWPRRQLVLTAEKTKGKRKRKRKRGGGGLLLLGVWCWFLFVFLWVDLPNNRHQVAHIQ</sequence>
<dbReference type="InParanoid" id="A0A317XZL2"/>
<keyword evidence="4" id="KW-1185">Reference proteome</keyword>
<dbReference type="Proteomes" id="UP000246740">
    <property type="component" value="Unassembled WGS sequence"/>
</dbReference>
<evidence type="ECO:0000256" key="1">
    <source>
        <dbReference type="SAM" id="MobiDB-lite"/>
    </source>
</evidence>
<name>A0A317XZL2_9BASI</name>
<feature type="region of interest" description="Disordered" evidence="1">
    <location>
        <begin position="18"/>
        <end position="37"/>
    </location>
</feature>
<dbReference type="AlphaFoldDB" id="A0A317XZL2"/>
<evidence type="ECO:0000313" key="4">
    <source>
        <dbReference type="Proteomes" id="UP000246740"/>
    </source>
</evidence>
<keyword evidence="2" id="KW-0812">Transmembrane</keyword>
<evidence type="ECO:0000256" key="2">
    <source>
        <dbReference type="SAM" id="Phobius"/>
    </source>
</evidence>
<feature type="transmembrane region" description="Helical" evidence="2">
    <location>
        <begin position="203"/>
        <end position="223"/>
    </location>
</feature>
<keyword evidence="2" id="KW-0472">Membrane</keyword>
<organism evidence="3 4">
    <name type="scientific">Testicularia cyperi</name>
    <dbReference type="NCBI Taxonomy" id="1882483"/>
    <lineage>
        <taxon>Eukaryota</taxon>
        <taxon>Fungi</taxon>
        <taxon>Dikarya</taxon>
        <taxon>Basidiomycota</taxon>
        <taxon>Ustilaginomycotina</taxon>
        <taxon>Ustilaginomycetes</taxon>
        <taxon>Ustilaginales</taxon>
        <taxon>Anthracoideaceae</taxon>
        <taxon>Testicularia</taxon>
    </lineage>
</organism>
<keyword evidence="2" id="KW-1133">Transmembrane helix</keyword>
<feature type="compositionally biased region" description="Basic residues" evidence="1">
    <location>
        <begin position="18"/>
        <end position="33"/>
    </location>
</feature>
<accession>A0A317XZL2</accession>
<gene>
    <name evidence="3" type="ORF">BCV70DRAFT_22513</name>
</gene>
<evidence type="ECO:0000313" key="3">
    <source>
        <dbReference type="EMBL" id="PWZ03737.1"/>
    </source>
</evidence>